<evidence type="ECO:0000256" key="1">
    <source>
        <dbReference type="SAM" id="MobiDB-lite"/>
    </source>
</evidence>
<feature type="region of interest" description="Disordered" evidence="1">
    <location>
        <begin position="333"/>
        <end position="354"/>
    </location>
</feature>
<dbReference type="EC" id="3.4.19.13" evidence="2"/>
<keyword evidence="2" id="KW-0378">Hydrolase</keyword>
<organism evidence="2 3">
    <name type="scientific">Nocardioides soli</name>
    <dbReference type="NCBI Taxonomy" id="1036020"/>
    <lineage>
        <taxon>Bacteria</taxon>
        <taxon>Bacillati</taxon>
        <taxon>Actinomycetota</taxon>
        <taxon>Actinomycetes</taxon>
        <taxon>Propionibacteriales</taxon>
        <taxon>Nocardioidaceae</taxon>
        <taxon>Nocardioides</taxon>
    </lineage>
</organism>
<dbReference type="SUPFAM" id="SSF56235">
    <property type="entry name" value="N-terminal nucleophile aminohydrolases (Ntn hydrolases)"/>
    <property type="match status" value="1"/>
</dbReference>
<evidence type="ECO:0000313" key="3">
    <source>
        <dbReference type="Proteomes" id="UP000589626"/>
    </source>
</evidence>
<dbReference type="Gene3D" id="3.60.20.40">
    <property type="match status" value="1"/>
</dbReference>
<dbReference type="AlphaFoldDB" id="A0A7W4Z1J3"/>
<evidence type="ECO:0000313" key="2">
    <source>
        <dbReference type="EMBL" id="MBB3043474.1"/>
    </source>
</evidence>
<dbReference type="PANTHER" id="PTHR43881">
    <property type="entry name" value="GAMMA-GLUTAMYLTRANSPEPTIDASE (AFU_ORTHOLOGUE AFUA_4G13580)"/>
    <property type="match status" value="1"/>
</dbReference>
<dbReference type="GO" id="GO:0103068">
    <property type="term" value="F:leukotriene C4 gamma-glutamyl transferase activity"/>
    <property type="evidence" value="ECO:0007669"/>
    <property type="project" value="UniProtKB-EC"/>
</dbReference>
<dbReference type="InterPro" id="IPR043138">
    <property type="entry name" value="GGT_lsub"/>
</dbReference>
<name>A0A7W4Z1J3_9ACTN</name>
<dbReference type="Gene3D" id="1.10.246.130">
    <property type="match status" value="1"/>
</dbReference>
<dbReference type="RefSeq" id="WP_183593293.1">
    <property type="nucleotide sequence ID" value="NZ_JACHWR010000002.1"/>
</dbReference>
<dbReference type="PRINTS" id="PR01210">
    <property type="entry name" value="GGTRANSPTASE"/>
</dbReference>
<comment type="caution">
    <text evidence="2">The sequence shown here is derived from an EMBL/GenBank/DDBJ whole genome shotgun (WGS) entry which is preliminary data.</text>
</comment>
<dbReference type="EMBL" id="JACHWR010000002">
    <property type="protein sequence ID" value="MBB3043474.1"/>
    <property type="molecule type" value="Genomic_DNA"/>
</dbReference>
<dbReference type="Pfam" id="PF01019">
    <property type="entry name" value="G_glu_transpept"/>
    <property type="match status" value="1"/>
</dbReference>
<proteinExistence type="predicted"/>
<reference evidence="2 3" key="1">
    <citation type="submission" date="2020-08" db="EMBL/GenBank/DDBJ databases">
        <title>Sequencing the genomes of 1000 actinobacteria strains.</title>
        <authorList>
            <person name="Klenk H.-P."/>
        </authorList>
    </citation>
    <scope>NUCLEOTIDE SEQUENCE [LARGE SCALE GENOMIC DNA]</scope>
    <source>
        <strain evidence="2 3">DSM 105498</strain>
    </source>
</reference>
<gene>
    <name evidence="2" type="ORF">FHU40_003292</name>
</gene>
<dbReference type="InterPro" id="IPR043137">
    <property type="entry name" value="GGT_ssub_C"/>
</dbReference>
<keyword evidence="3" id="KW-1185">Reference proteome</keyword>
<keyword evidence="2" id="KW-0012">Acyltransferase</keyword>
<protein>
    <submittedName>
        <fullName evidence="2">Gamma-glutamyltranspeptidase/glutathione hydrolase</fullName>
        <ecNumber evidence="2">2.3.2.2</ecNumber>
        <ecNumber evidence="2">3.4.19.13</ecNumber>
    </submittedName>
</protein>
<dbReference type="EC" id="2.3.2.2" evidence="2"/>
<sequence>MIFRAGGNAIDAGVAAGIALTVIEPHMCTFAGVAPIMVRPARTAEPVVIDGVGSWPAGISPEHIAQWFGDDIPIGVQRSVVPGAPGAWLTALRDYGTLSVHDVLEPAIELCRTGVPVSPGLASFCGFFMDRMRLWPTTMEVFAPGGVPLAAGELLRQPDLASTFVDLVDAEAAARGAGMSREASIDAARGEFYEGRIAQDMLALLKTFDWPMTAADFAGHCTRVERPVQTLYRGHSIFACGPWSQGPLLPMVLNVLEGYDLSPDAMTEEQYLHVFLEAFKLAGADREAYFGDPRAVEVPMAGLLSKEYAARRRSLIAETAAPELPAPGVPLPGALAARGGAGSPPPAAGNRPPDTSHVCAMDAEGNMFSALPSDHVFGSPMVAGRGFVVSHRGGQFWLDPSHPGRLAPGKRPRITPNPAMVMRGNRAVLAFGSPGEDLQCQAMAQFVNSLLDRGLGLQSAVEAPRVASHALPSSFFPHAHAAPRAVLEVRDNHEVLAGLRARGHDVAGLPAYSYGTGAVGAVRATEHGHIEAAADPRRPDAFAWAR</sequence>
<dbReference type="InterPro" id="IPR029055">
    <property type="entry name" value="Ntn_hydrolases_N"/>
</dbReference>
<dbReference type="Proteomes" id="UP000589626">
    <property type="component" value="Unassembled WGS sequence"/>
</dbReference>
<keyword evidence="2" id="KW-0808">Transferase</keyword>
<dbReference type="GO" id="GO:0036374">
    <property type="term" value="F:glutathione hydrolase activity"/>
    <property type="evidence" value="ECO:0007669"/>
    <property type="project" value="UniProtKB-EC"/>
</dbReference>
<dbReference type="InterPro" id="IPR052896">
    <property type="entry name" value="GGT-like_enzyme"/>
</dbReference>
<accession>A0A7W4Z1J3</accession>
<dbReference type="PANTHER" id="PTHR43881:SF1">
    <property type="entry name" value="GAMMA-GLUTAMYLTRANSPEPTIDASE (AFU_ORTHOLOGUE AFUA_4G13580)"/>
    <property type="match status" value="1"/>
</dbReference>